<accession>A0AAE0T022</accession>
<evidence type="ECO:0000256" key="2">
    <source>
        <dbReference type="SAM" id="SignalP"/>
    </source>
</evidence>
<dbReference type="PROSITE" id="PS50174">
    <property type="entry name" value="G_PATCH"/>
    <property type="match status" value="1"/>
</dbReference>
<feature type="domain" description="G-patch" evidence="3">
    <location>
        <begin position="334"/>
        <end position="380"/>
    </location>
</feature>
<dbReference type="Gene3D" id="1.25.40.20">
    <property type="entry name" value="Ankyrin repeat-containing domain"/>
    <property type="match status" value="1"/>
</dbReference>
<dbReference type="PROSITE" id="PS50297">
    <property type="entry name" value="ANK_REP_REGION"/>
    <property type="match status" value="1"/>
</dbReference>
<feature type="chain" id="PRO_5042037338" description="G-patch domain-containing protein" evidence="2">
    <location>
        <begin position="22"/>
        <end position="441"/>
    </location>
</feature>
<evidence type="ECO:0000259" key="3">
    <source>
        <dbReference type="PROSITE" id="PS50174"/>
    </source>
</evidence>
<dbReference type="Pfam" id="PF00023">
    <property type="entry name" value="Ank"/>
    <property type="match status" value="1"/>
</dbReference>
<dbReference type="InterPro" id="IPR039146">
    <property type="entry name" value="GPANK1"/>
</dbReference>
<dbReference type="InterPro" id="IPR000467">
    <property type="entry name" value="G_patch_dom"/>
</dbReference>
<proteinExistence type="predicted"/>
<name>A0AAE0T022_9BIVA</name>
<evidence type="ECO:0000256" key="1">
    <source>
        <dbReference type="PROSITE-ProRule" id="PRU00023"/>
    </source>
</evidence>
<dbReference type="SMART" id="SM00248">
    <property type="entry name" value="ANK"/>
    <property type="match status" value="1"/>
</dbReference>
<feature type="signal peptide" evidence="2">
    <location>
        <begin position="1"/>
        <end position="21"/>
    </location>
</feature>
<dbReference type="SUPFAM" id="SSF48403">
    <property type="entry name" value="Ankyrin repeat"/>
    <property type="match status" value="1"/>
</dbReference>
<organism evidence="4 5">
    <name type="scientific">Potamilus streckersoni</name>
    <dbReference type="NCBI Taxonomy" id="2493646"/>
    <lineage>
        <taxon>Eukaryota</taxon>
        <taxon>Metazoa</taxon>
        <taxon>Spiralia</taxon>
        <taxon>Lophotrochozoa</taxon>
        <taxon>Mollusca</taxon>
        <taxon>Bivalvia</taxon>
        <taxon>Autobranchia</taxon>
        <taxon>Heteroconchia</taxon>
        <taxon>Palaeoheterodonta</taxon>
        <taxon>Unionida</taxon>
        <taxon>Unionoidea</taxon>
        <taxon>Unionidae</taxon>
        <taxon>Ambleminae</taxon>
        <taxon>Lampsilini</taxon>
        <taxon>Potamilus</taxon>
    </lineage>
</organism>
<dbReference type="InterPro" id="IPR002110">
    <property type="entry name" value="Ankyrin_rpt"/>
</dbReference>
<dbReference type="Proteomes" id="UP001195483">
    <property type="component" value="Unassembled WGS sequence"/>
</dbReference>
<dbReference type="PROSITE" id="PS50088">
    <property type="entry name" value="ANK_REPEAT"/>
    <property type="match status" value="1"/>
</dbReference>
<dbReference type="PANTHER" id="PTHR20923">
    <property type="entry name" value="BAT4 PROTEIN-RELATED"/>
    <property type="match status" value="1"/>
</dbReference>
<gene>
    <name evidence="4" type="ORF">CHS0354_019240</name>
</gene>
<dbReference type="PANTHER" id="PTHR20923:SF1">
    <property type="entry name" value="G PATCH DOMAIN AND ANKYRIN REPEAT-CONTAINING PROTEIN 1"/>
    <property type="match status" value="1"/>
</dbReference>
<keyword evidence="1" id="KW-0040">ANK repeat</keyword>
<dbReference type="GO" id="GO:0003676">
    <property type="term" value="F:nucleic acid binding"/>
    <property type="evidence" value="ECO:0007669"/>
    <property type="project" value="InterPro"/>
</dbReference>
<keyword evidence="2" id="KW-0732">Signal</keyword>
<dbReference type="Pfam" id="PF01585">
    <property type="entry name" value="G-patch"/>
    <property type="match status" value="1"/>
</dbReference>
<evidence type="ECO:0000313" key="4">
    <source>
        <dbReference type="EMBL" id="KAK3600889.1"/>
    </source>
</evidence>
<keyword evidence="5" id="KW-1185">Reference proteome</keyword>
<comment type="caution">
    <text evidence="4">The sequence shown here is derived from an EMBL/GenBank/DDBJ whole genome shotgun (WGS) entry which is preliminary data.</text>
</comment>
<reference evidence="4" key="2">
    <citation type="journal article" date="2021" name="Genome Biol. Evol.">
        <title>Developing a high-quality reference genome for a parasitic bivalve with doubly uniparental inheritance (Bivalvia: Unionida).</title>
        <authorList>
            <person name="Smith C.H."/>
        </authorList>
    </citation>
    <scope>NUCLEOTIDE SEQUENCE</scope>
    <source>
        <strain evidence="4">CHS0354</strain>
        <tissue evidence="4">Mantle</tissue>
    </source>
</reference>
<dbReference type="InterPro" id="IPR036770">
    <property type="entry name" value="Ankyrin_rpt-contain_sf"/>
</dbReference>
<feature type="repeat" description="ANK" evidence="1">
    <location>
        <begin position="214"/>
        <end position="246"/>
    </location>
</feature>
<dbReference type="SMART" id="SM00443">
    <property type="entry name" value="G_patch"/>
    <property type="match status" value="1"/>
</dbReference>
<evidence type="ECO:0000313" key="5">
    <source>
        <dbReference type="Proteomes" id="UP001195483"/>
    </source>
</evidence>
<protein>
    <recommendedName>
        <fullName evidence="3">G-patch domain-containing protein</fullName>
    </recommendedName>
</protein>
<reference evidence="4" key="1">
    <citation type="journal article" date="2021" name="Genome Biol. Evol.">
        <title>A High-Quality Reference Genome for a Parasitic Bivalve with Doubly Uniparental Inheritance (Bivalvia: Unionida).</title>
        <authorList>
            <person name="Smith C.H."/>
        </authorList>
    </citation>
    <scope>NUCLEOTIDE SEQUENCE</scope>
    <source>
        <strain evidence="4">CHS0354</strain>
    </source>
</reference>
<dbReference type="EMBL" id="JAEAOA010001191">
    <property type="protein sequence ID" value="KAK3600889.1"/>
    <property type="molecule type" value="Genomic_DNA"/>
</dbReference>
<sequence length="441" mass="50549">MTTTTFKPLSGLLVQNLLALALPPFFDMPVGQRFLGRFICFVNPRTLQTDICCLGHRVLSFERKVFVQEFTKMLSFEYRNLISFTSAKEEESQETKQEVRKKSHGNLTGEEVKSFYESVTSDSNKCISGHQEFTSSDKKDKKYMKRNRGNMRKPLDGQYSCSQACEDKLESKSYEISTNQHKGNELLRNAQDGDLNNVLRNLEMGVPVDYQDGYGWTALMCAVVGGHEHVVEYLLKRGANPNIRNNKRQTIKELAVLARKHRMVEIVDSCHKHKRKQDKTNETKVVNKDVPENFYCDVCKTEFTGTSRNSHDSSTVHLFNLKLTHKPHPFFIPSTNKGYQLLRKSGWDGEHGLGPEGKGQKYPIKTVLKRDRKCLGASDESGEQKAKITHFGPGDTKSVKSVYGTSSRIESIRTLSKRDQRKKEQRSRIWERNLRIYMSSD</sequence>
<reference evidence="4" key="3">
    <citation type="submission" date="2023-05" db="EMBL/GenBank/DDBJ databases">
        <authorList>
            <person name="Smith C.H."/>
        </authorList>
    </citation>
    <scope>NUCLEOTIDE SEQUENCE</scope>
    <source>
        <strain evidence="4">CHS0354</strain>
        <tissue evidence="4">Mantle</tissue>
    </source>
</reference>
<dbReference type="AlphaFoldDB" id="A0AAE0T022"/>